<feature type="region of interest" description="Disordered" evidence="1">
    <location>
        <begin position="1"/>
        <end position="55"/>
    </location>
</feature>
<dbReference type="AlphaFoldDB" id="A0A072PME5"/>
<dbReference type="GeneID" id="25277428"/>
<evidence type="ECO:0000259" key="2">
    <source>
        <dbReference type="Pfam" id="PF08719"/>
    </source>
</evidence>
<dbReference type="NCBIfam" id="TIGR02464">
    <property type="entry name" value="ribofla_fusion"/>
    <property type="match status" value="1"/>
</dbReference>
<dbReference type="OrthoDB" id="206452at2759"/>
<dbReference type="SUPFAM" id="SSF143990">
    <property type="entry name" value="YbiA-like"/>
    <property type="match status" value="1"/>
</dbReference>
<dbReference type="Gene3D" id="1.10.357.40">
    <property type="entry name" value="YbiA-like"/>
    <property type="match status" value="1"/>
</dbReference>
<dbReference type="Pfam" id="PF08719">
    <property type="entry name" value="NADAR"/>
    <property type="match status" value="1"/>
</dbReference>
<sequence length="341" mass="37830">MSSTSVRNRGQEPISRSESLKSNVGTATTRRYQTRSSNTEETTDSTPSITSLSTSFKASQKRKAVAITQVSKSEAGITDSPSENRKVVHSVKLPKTSTGKGRGTRITDKYIIFWGGVLSNWNLGSTFSGKRVIELLAPRLAEQEVEHPGLTTMSTRLLEHHNFVCGEQAMMAFKAWLFEKNQVLEQELAKLEMNGSDTNALFNAILGQSKPSKVSHPSLDEVVAKARKTYLCQILLSSSPRDQKTLGRKVPQFSPEVWDKSCVAIVVSASIARAECEENLKKLYLQAGDRKFVEGSPMDRIWGIGLKWDDPRAEAEENWRGRNLLGKCHDQAAVFLRGIDV</sequence>
<evidence type="ECO:0000313" key="4">
    <source>
        <dbReference type="Proteomes" id="UP000027920"/>
    </source>
</evidence>
<name>A0A072PME5_9EURO</name>
<dbReference type="Proteomes" id="UP000027920">
    <property type="component" value="Unassembled WGS sequence"/>
</dbReference>
<dbReference type="InterPro" id="IPR037238">
    <property type="entry name" value="YbiA-like_sf"/>
</dbReference>
<dbReference type="InterPro" id="IPR012816">
    <property type="entry name" value="NADAR"/>
</dbReference>
<comment type="caution">
    <text evidence="3">The sequence shown here is derived from an EMBL/GenBank/DDBJ whole genome shotgun (WGS) entry which is preliminary data.</text>
</comment>
<organism evidence="3 4">
    <name type="scientific">Exophiala aquamarina CBS 119918</name>
    <dbReference type="NCBI Taxonomy" id="1182545"/>
    <lineage>
        <taxon>Eukaryota</taxon>
        <taxon>Fungi</taxon>
        <taxon>Dikarya</taxon>
        <taxon>Ascomycota</taxon>
        <taxon>Pezizomycotina</taxon>
        <taxon>Eurotiomycetes</taxon>
        <taxon>Chaetothyriomycetidae</taxon>
        <taxon>Chaetothyriales</taxon>
        <taxon>Herpotrichiellaceae</taxon>
        <taxon>Exophiala</taxon>
    </lineage>
</organism>
<feature type="region of interest" description="Disordered" evidence="1">
    <location>
        <begin position="70"/>
        <end position="101"/>
    </location>
</feature>
<dbReference type="HOGENOM" id="CLU_813889_0_0_1"/>
<gene>
    <name evidence="3" type="ORF">A1O9_02486</name>
</gene>
<keyword evidence="4" id="KW-1185">Reference proteome</keyword>
<dbReference type="RefSeq" id="XP_013263512.1">
    <property type="nucleotide sequence ID" value="XM_013408058.1"/>
</dbReference>
<reference evidence="3 4" key="1">
    <citation type="submission" date="2013-03" db="EMBL/GenBank/DDBJ databases">
        <title>The Genome Sequence of Exophiala aquamarina CBS 119918.</title>
        <authorList>
            <consortium name="The Broad Institute Genomics Platform"/>
            <person name="Cuomo C."/>
            <person name="de Hoog S."/>
            <person name="Gorbushina A."/>
            <person name="Walker B."/>
            <person name="Young S.K."/>
            <person name="Zeng Q."/>
            <person name="Gargeya S."/>
            <person name="Fitzgerald M."/>
            <person name="Haas B."/>
            <person name="Abouelleil A."/>
            <person name="Allen A.W."/>
            <person name="Alvarado L."/>
            <person name="Arachchi H.M."/>
            <person name="Berlin A.M."/>
            <person name="Chapman S.B."/>
            <person name="Gainer-Dewar J."/>
            <person name="Goldberg J."/>
            <person name="Griggs A."/>
            <person name="Gujja S."/>
            <person name="Hansen M."/>
            <person name="Howarth C."/>
            <person name="Imamovic A."/>
            <person name="Ireland A."/>
            <person name="Larimer J."/>
            <person name="McCowan C."/>
            <person name="Murphy C."/>
            <person name="Pearson M."/>
            <person name="Poon T.W."/>
            <person name="Priest M."/>
            <person name="Roberts A."/>
            <person name="Saif S."/>
            <person name="Shea T."/>
            <person name="Sisk P."/>
            <person name="Sykes S."/>
            <person name="Wortman J."/>
            <person name="Nusbaum C."/>
            <person name="Birren B."/>
        </authorList>
    </citation>
    <scope>NUCLEOTIDE SEQUENCE [LARGE SCALE GENOMIC DNA]</scope>
    <source>
        <strain evidence="3 4">CBS 119918</strain>
    </source>
</reference>
<proteinExistence type="predicted"/>
<evidence type="ECO:0000256" key="1">
    <source>
        <dbReference type="SAM" id="MobiDB-lite"/>
    </source>
</evidence>
<evidence type="ECO:0000313" key="3">
    <source>
        <dbReference type="EMBL" id="KEF60922.1"/>
    </source>
</evidence>
<protein>
    <recommendedName>
        <fullName evidence="2">NADAR domain-containing protein</fullName>
    </recommendedName>
</protein>
<accession>A0A072PME5</accession>
<dbReference type="VEuPathDB" id="FungiDB:A1O9_02486"/>
<feature type="domain" description="NADAR" evidence="2">
    <location>
        <begin position="231"/>
        <end position="328"/>
    </location>
</feature>
<dbReference type="CDD" id="cd15457">
    <property type="entry name" value="NADAR"/>
    <property type="match status" value="1"/>
</dbReference>
<dbReference type="STRING" id="1182545.A0A072PME5"/>
<dbReference type="EMBL" id="AMGV01000002">
    <property type="protein sequence ID" value="KEF60922.1"/>
    <property type="molecule type" value="Genomic_DNA"/>
</dbReference>